<dbReference type="InterPro" id="IPR005653">
    <property type="entry name" value="OstA-like_N"/>
</dbReference>
<comment type="similarity">
    <text evidence="4">Belongs to the LptA family.</text>
</comment>
<organism evidence="7 8">
    <name type="scientific">Thiopseudomonas acetoxidans</name>
    <dbReference type="NCBI Taxonomy" id="3041622"/>
    <lineage>
        <taxon>Bacteria</taxon>
        <taxon>Pseudomonadati</taxon>
        <taxon>Pseudomonadota</taxon>
        <taxon>Gammaproteobacteria</taxon>
        <taxon>Pseudomonadales</taxon>
        <taxon>Pseudomonadaceae</taxon>
        <taxon>Thiopseudomonas</taxon>
    </lineage>
</organism>
<evidence type="ECO:0000256" key="3">
    <source>
        <dbReference type="ARBA" id="ARBA00022764"/>
    </source>
</evidence>
<name>A0ABT7SMP4_9GAMM</name>
<feature type="region of interest" description="Disordered" evidence="5">
    <location>
        <begin position="167"/>
        <end position="186"/>
    </location>
</feature>
<keyword evidence="3 4" id="KW-0574">Periplasm</keyword>
<feature type="chain" id="PRO_5044947057" description="Lipopolysaccharide export system protein LptA" evidence="4">
    <location>
        <begin position="25"/>
        <end position="186"/>
    </location>
</feature>
<evidence type="ECO:0000256" key="5">
    <source>
        <dbReference type="SAM" id="MobiDB-lite"/>
    </source>
</evidence>
<keyword evidence="1 4" id="KW-0813">Transport</keyword>
<dbReference type="RefSeq" id="WP_289409460.1">
    <property type="nucleotide sequence ID" value="NZ_JAUCDY010000001.1"/>
</dbReference>
<dbReference type="InterPro" id="IPR052037">
    <property type="entry name" value="LPS_export_LptA"/>
</dbReference>
<evidence type="ECO:0000256" key="1">
    <source>
        <dbReference type="ARBA" id="ARBA00022448"/>
    </source>
</evidence>
<dbReference type="HAMAP" id="MF_01914">
    <property type="entry name" value="LPS_assembly_LptA"/>
    <property type="match status" value="1"/>
</dbReference>
<comment type="subcellular location">
    <subcellularLocation>
        <location evidence="4">Periplasm</location>
    </subcellularLocation>
</comment>
<dbReference type="Gene3D" id="2.60.450.10">
    <property type="entry name" value="Lipopolysaccharide (LPS) transport protein A like domain"/>
    <property type="match status" value="1"/>
</dbReference>
<proteinExistence type="inferred from homology"/>
<feature type="domain" description="Organic solvent tolerance-like N-terminal" evidence="6">
    <location>
        <begin position="34"/>
        <end position="144"/>
    </location>
</feature>
<evidence type="ECO:0000259" key="6">
    <source>
        <dbReference type="Pfam" id="PF03968"/>
    </source>
</evidence>
<sequence precursor="true">MTPNRIATLCLAASCLVFTHLSHALPSDRDQPIHIQADTADLDDKKGTAIYRGAVVVTQGTLKITGDTVTVVQQANGDIKSFKSVGRPAYYEQIPDVDKELVKAYGMTIEYFAQQDKIVITDQAKVVQTNNTFRGEKITYDTMAETVVAGRAPAGTVSKEEPRVNMVIQPKKKTSEPNKTTEPATQ</sequence>
<feature type="signal peptide" evidence="4">
    <location>
        <begin position="1"/>
        <end position="24"/>
    </location>
</feature>
<dbReference type="PANTHER" id="PTHR36504:SF1">
    <property type="entry name" value="LIPOPOLYSACCHARIDE EXPORT SYSTEM PROTEIN LPTA"/>
    <property type="match status" value="1"/>
</dbReference>
<dbReference type="Proteomes" id="UP001241056">
    <property type="component" value="Unassembled WGS sequence"/>
</dbReference>
<evidence type="ECO:0000313" key="8">
    <source>
        <dbReference type="Proteomes" id="UP001241056"/>
    </source>
</evidence>
<dbReference type="EMBL" id="JAUCDY010000001">
    <property type="protein sequence ID" value="MDM7856847.1"/>
    <property type="molecule type" value="Genomic_DNA"/>
</dbReference>
<accession>A0ABT7SMP4</accession>
<dbReference type="InterPro" id="IPR014340">
    <property type="entry name" value="LptA"/>
</dbReference>
<feature type="compositionally biased region" description="Polar residues" evidence="5">
    <location>
        <begin position="177"/>
        <end position="186"/>
    </location>
</feature>
<evidence type="ECO:0000256" key="2">
    <source>
        <dbReference type="ARBA" id="ARBA00022729"/>
    </source>
</evidence>
<reference evidence="7 8" key="1">
    <citation type="submission" date="2023-06" db="EMBL/GenBank/DDBJ databases">
        <title>Thiopseudomonas sp. CY1220 draft genome sequence.</title>
        <authorList>
            <person name="Zhao G."/>
            <person name="An M."/>
        </authorList>
    </citation>
    <scope>NUCLEOTIDE SEQUENCE [LARGE SCALE GENOMIC DNA]</scope>
    <source>
        <strain evidence="7 8">CY1220</strain>
    </source>
</reference>
<keyword evidence="8" id="KW-1185">Reference proteome</keyword>
<comment type="subunit">
    <text evidence="4">Component of the lipopolysaccharide transport and assembly complex.</text>
</comment>
<keyword evidence="2 4" id="KW-0732">Signal</keyword>
<evidence type="ECO:0000256" key="4">
    <source>
        <dbReference type="HAMAP-Rule" id="MF_01914"/>
    </source>
</evidence>
<dbReference type="PANTHER" id="PTHR36504">
    <property type="entry name" value="LIPOPOLYSACCHARIDE EXPORT SYSTEM PROTEIN LPTA"/>
    <property type="match status" value="1"/>
</dbReference>
<comment type="function">
    <text evidence="4">Involved in the assembly of lipopolysaccharide (LPS). Required for the translocation of LPS from the inner membrane to the outer membrane. May form a bridge between the inner membrane and the outer membrane, via interactions with LptC and LptD, thereby facilitating LPS transfer across the periplasm.</text>
</comment>
<comment type="caution">
    <text evidence="7">The sequence shown here is derived from an EMBL/GenBank/DDBJ whole genome shotgun (WGS) entry which is preliminary data.</text>
</comment>
<protein>
    <recommendedName>
        <fullName evidence="4">Lipopolysaccharide export system protein LptA</fullName>
    </recommendedName>
</protein>
<dbReference type="NCBIfam" id="TIGR03002">
    <property type="entry name" value="outer_YhbN_LptA"/>
    <property type="match status" value="1"/>
</dbReference>
<evidence type="ECO:0000313" key="7">
    <source>
        <dbReference type="EMBL" id="MDM7856847.1"/>
    </source>
</evidence>
<dbReference type="Pfam" id="PF03968">
    <property type="entry name" value="LptD_N"/>
    <property type="match status" value="1"/>
</dbReference>
<gene>
    <name evidence="4 7" type="primary">lptA</name>
    <name evidence="7" type="ORF">QEZ41_00925</name>
</gene>